<name>A0AAV7DB59_ENGPU</name>
<evidence type="ECO:0000313" key="3">
    <source>
        <dbReference type="EMBL" id="KAG8594195.1"/>
    </source>
</evidence>
<proteinExistence type="predicted"/>
<keyword evidence="1" id="KW-0812">Transmembrane</keyword>
<protein>
    <submittedName>
        <fullName evidence="3">Uncharacterized protein</fullName>
    </submittedName>
</protein>
<evidence type="ECO:0000256" key="2">
    <source>
        <dbReference type="SAM" id="SignalP"/>
    </source>
</evidence>
<feature type="chain" id="PRO_5044012098" evidence="2">
    <location>
        <begin position="20"/>
        <end position="94"/>
    </location>
</feature>
<evidence type="ECO:0000313" key="4">
    <source>
        <dbReference type="Proteomes" id="UP000824782"/>
    </source>
</evidence>
<keyword evidence="4" id="KW-1185">Reference proteome</keyword>
<keyword evidence="1" id="KW-0472">Membrane</keyword>
<accession>A0AAV7DB59</accession>
<comment type="caution">
    <text evidence="3">The sequence shown here is derived from an EMBL/GenBank/DDBJ whole genome shotgun (WGS) entry which is preliminary data.</text>
</comment>
<dbReference type="Proteomes" id="UP000824782">
    <property type="component" value="Unassembled WGS sequence"/>
</dbReference>
<feature type="signal peptide" evidence="2">
    <location>
        <begin position="1"/>
        <end position="19"/>
    </location>
</feature>
<dbReference type="EMBL" id="WNYA01000001">
    <property type="protein sequence ID" value="KAG8594195.1"/>
    <property type="molecule type" value="Genomic_DNA"/>
</dbReference>
<dbReference type="AlphaFoldDB" id="A0AAV7DB59"/>
<keyword evidence="2" id="KW-0732">Signal</keyword>
<evidence type="ECO:0000256" key="1">
    <source>
        <dbReference type="SAM" id="Phobius"/>
    </source>
</evidence>
<sequence length="94" mass="10408">MCSVTALFLAGFLYLTVNCSPSVSPTLRRPVRLTHLLSARCVLCTYCPICGTFFTCCFMNFGNVFVIMLAAVYLFNCMDLIKVTLVYSLLILGS</sequence>
<organism evidence="3 4">
    <name type="scientific">Engystomops pustulosus</name>
    <name type="common">Tungara frog</name>
    <name type="synonym">Physalaemus pustulosus</name>
    <dbReference type="NCBI Taxonomy" id="76066"/>
    <lineage>
        <taxon>Eukaryota</taxon>
        <taxon>Metazoa</taxon>
        <taxon>Chordata</taxon>
        <taxon>Craniata</taxon>
        <taxon>Vertebrata</taxon>
        <taxon>Euteleostomi</taxon>
        <taxon>Amphibia</taxon>
        <taxon>Batrachia</taxon>
        <taxon>Anura</taxon>
        <taxon>Neobatrachia</taxon>
        <taxon>Hyloidea</taxon>
        <taxon>Leptodactylidae</taxon>
        <taxon>Leiuperinae</taxon>
        <taxon>Engystomops</taxon>
    </lineage>
</organism>
<feature type="transmembrane region" description="Helical" evidence="1">
    <location>
        <begin position="65"/>
        <end position="92"/>
    </location>
</feature>
<reference evidence="3" key="1">
    <citation type="thesis" date="2020" institute="ProQuest LLC" country="789 East Eisenhower Parkway, Ann Arbor, MI, USA">
        <title>Comparative Genomics and Chromosome Evolution.</title>
        <authorList>
            <person name="Mudd A.B."/>
        </authorList>
    </citation>
    <scope>NUCLEOTIDE SEQUENCE</scope>
    <source>
        <strain evidence="3">237g6f4</strain>
        <tissue evidence="3">Blood</tissue>
    </source>
</reference>
<gene>
    <name evidence="3" type="ORF">GDO81_001118</name>
</gene>
<feature type="transmembrane region" description="Helical" evidence="1">
    <location>
        <begin position="35"/>
        <end position="58"/>
    </location>
</feature>
<keyword evidence="1" id="KW-1133">Transmembrane helix</keyword>